<name>A0AB34IFW8_PRYPA</name>
<feature type="compositionally biased region" description="Pro residues" evidence="1">
    <location>
        <begin position="103"/>
        <end position="119"/>
    </location>
</feature>
<feature type="compositionally biased region" description="Low complexity" evidence="1">
    <location>
        <begin position="93"/>
        <end position="102"/>
    </location>
</feature>
<evidence type="ECO:0000256" key="1">
    <source>
        <dbReference type="SAM" id="MobiDB-lite"/>
    </source>
</evidence>
<dbReference type="EMBL" id="JBGBPQ010000028">
    <property type="protein sequence ID" value="KAL1496703.1"/>
    <property type="molecule type" value="Genomic_DNA"/>
</dbReference>
<accession>A0AB34IFW8</accession>
<keyword evidence="2" id="KW-1133">Transmembrane helix</keyword>
<sequence>MGASRKERLVEVDFRGSCRAFWLGCSATFLLIVVLPPSFFPTLTRDAARPVALPPTTSIAIRSSLPFLTSSLASTSRTASSLPSFLFSPSPPSSSSSSSSSTPPTPSPPPSPSPPPPPATLAACFGGSLSFRLASNGASIRHALLLPLSPHVFLAGTLAGPSSHAAWPSRVAAALASVGALAPFTAAAVEEQPSAEALRREVEASGWGEAWRAQVKGGGEGRLREGEEDARLWLPTMLSPALGNPAAHTLREFHYQSRCLRMMKKQEAEQAYRYGRVLFSRLEFEWLRPHPPLELLDPRRVWLPAGEDNGGVTDRHWLSNREDAEVMMRRWEMVLSGEALEAIHGSRELARIRPVFVSSEIYLLRLVEYHGLKLGRFPGLAYLQCCEDLYVDASGKGIHSNDSGFLSVGDGINVGAKTCFQAHCNYKRCPKSAGRLQRANPRKPGVRMRSCLRARRRERRLPRRGAGMCGFKYDDEGTGAIVNSELLSLRGSRLAVAPEPPARLEILVPSASARGGVARMYFCHYCHNPRLFNARSNATAGCLIGSYPYRNDFLQRAVSQRHECRYFDVQVMKELCASLSRPGDKPDWRGVTYAEQYFPWWCRGLPS</sequence>
<evidence type="ECO:0000313" key="4">
    <source>
        <dbReference type="Proteomes" id="UP001515480"/>
    </source>
</evidence>
<comment type="caution">
    <text evidence="3">The sequence shown here is derived from an EMBL/GenBank/DDBJ whole genome shotgun (WGS) entry which is preliminary data.</text>
</comment>
<dbReference type="AlphaFoldDB" id="A0AB34IFW8"/>
<dbReference type="Proteomes" id="UP001515480">
    <property type="component" value="Unassembled WGS sequence"/>
</dbReference>
<feature type="transmembrane region" description="Helical" evidence="2">
    <location>
        <begin position="20"/>
        <end position="40"/>
    </location>
</feature>
<evidence type="ECO:0000256" key="2">
    <source>
        <dbReference type="SAM" id="Phobius"/>
    </source>
</evidence>
<organism evidence="3 4">
    <name type="scientific">Prymnesium parvum</name>
    <name type="common">Toxic golden alga</name>
    <dbReference type="NCBI Taxonomy" id="97485"/>
    <lineage>
        <taxon>Eukaryota</taxon>
        <taxon>Haptista</taxon>
        <taxon>Haptophyta</taxon>
        <taxon>Prymnesiophyceae</taxon>
        <taxon>Prymnesiales</taxon>
        <taxon>Prymnesiaceae</taxon>
        <taxon>Prymnesium</taxon>
    </lineage>
</organism>
<keyword evidence="2" id="KW-0472">Membrane</keyword>
<gene>
    <name evidence="3" type="ORF">AB1Y20_014296</name>
</gene>
<evidence type="ECO:0000313" key="3">
    <source>
        <dbReference type="EMBL" id="KAL1496703.1"/>
    </source>
</evidence>
<protein>
    <submittedName>
        <fullName evidence="3">Uncharacterized protein</fullName>
    </submittedName>
</protein>
<reference evidence="3 4" key="1">
    <citation type="journal article" date="2024" name="Science">
        <title>Giant polyketide synthase enzymes in the biosynthesis of giant marine polyether toxins.</title>
        <authorList>
            <person name="Fallon T.R."/>
            <person name="Shende V.V."/>
            <person name="Wierzbicki I.H."/>
            <person name="Pendleton A.L."/>
            <person name="Watervoot N.F."/>
            <person name="Auber R.P."/>
            <person name="Gonzalez D.J."/>
            <person name="Wisecaver J.H."/>
            <person name="Moore B.S."/>
        </authorList>
    </citation>
    <scope>NUCLEOTIDE SEQUENCE [LARGE SCALE GENOMIC DNA]</scope>
    <source>
        <strain evidence="3 4">12B1</strain>
    </source>
</reference>
<keyword evidence="2" id="KW-0812">Transmembrane</keyword>
<keyword evidence="4" id="KW-1185">Reference proteome</keyword>
<proteinExistence type="predicted"/>
<feature type="region of interest" description="Disordered" evidence="1">
    <location>
        <begin position="93"/>
        <end position="119"/>
    </location>
</feature>